<evidence type="ECO:0000256" key="1">
    <source>
        <dbReference type="ARBA" id="ARBA00001970"/>
    </source>
</evidence>
<dbReference type="InterPro" id="IPR052168">
    <property type="entry name" value="Cytochrome_b561_oxidase"/>
</dbReference>
<feature type="transmembrane region" description="Helical" evidence="13">
    <location>
        <begin position="151"/>
        <end position="174"/>
    </location>
</feature>
<evidence type="ECO:0000256" key="12">
    <source>
        <dbReference type="ARBA" id="ARBA00037975"/>
    </source>
</evidence>
<protein>
    <submittedName>
        <fullName evidence="15">Cytochrome b</fullName>
    </submittedName>
</protein>
<feature type="transmembrane region" description="Helical" evidence="13">
    <location>
        <begin position="56"/>
        <end position="76"/>
    </location>
</feature>
<comment type="caution">
    <text evidence="15">The sequence shown here is derived from an EMBL/GenBank/DDBJ whole genome shotgun (WGS) entry which is preliminary data.</text>
</comment>
<dbReference type="Pfam" id="PF01292">
    <property type="entry name" value="Ni_hydr_CYTB"/>
    <property type="match status" value="1"/>
</dbReference>
<name>A0A9X9X7X0_9PROT</name>
<comment type="cofactor">
    <cofactor evidence="1">
        <name>heme b</name>
        <dbReference type="ChEBI" id="CHEBI:60344"/>
    </cofactor>
</comment>
<keyword evidence="4" id="KW-1003">Cell membrane</keyword>
<accession>A0A9X9X7X0</accession>
<evidence type="ECO:0000256" key="5">
    <source>
        <dbReference type="ARBA" id="ARBA00022617"/>
    </source>
</evidence>
<evidence type="ECO:0000256" key="6">
    <source>
        <dbReference type="ARBA" id="ARBA00022692"/>
    </source>
</evidence>
<organism evidence="15 16">
    <name type="scientific">Neoroseomonas eburnea</name>
    <dbReference type="NCBI Taxonomy" id="1346889"/>
    <lineage>
        <taxon>Bacteria</taxon>
        <taxon>Pseudomonadati</taxon>
        <taxon>Pseudomonadota</taxon>
        <taxon>Alphaproteobacteria</taxon>
        <taxon>Acetobacterales</taxon>
        <taxon>Acetobacteraceae</taxon>
        <taxon>Neoroseomonas</taxon>
    </lineage>
</organism>
<keyword evidence="8" id="KW-0249">Electron transport</keyword>
<reference evidence="15" key="2">
    <citation type="journal article" date="2021" name="Syst. Appl. Microbiol.">
        <title>Roseomonas hellenica sp. nov., isolated from roots of wild-growing Alkanna tinctoria.</title>
        <authorList>
            <person name="Rat A."/>
            <person name="Naranjo H.D."/>
            <person name="Lebbe L."/>
            <person name="Cnockaert M."/>
            <person name="Krigas N."/>
            <person name="Grigoriadou K."/>
            <person name="Maloupa E."/>
            <person name="Willems A."/>
        </authorList>
    </citation>
    <scope>NUCLEOTIDE SEQUENCE</scope>
    <source>
        <strain evidence="15">LMG 31228</strain>
    </source>
</reference>
<keyword evidence="6 13" id="KW-0812">Transmembrane</keyword>
<dbReference type="PANTHER" id="PTHR30529:SF1">
    <property type="entry name" value="CYTOCHROME B561 HOMOLOG 2"/>
    <property type="match status" value="1"/>
</dbReference>
<dbReference type="InterPro" id="IPR016174">
    <property type="entry name" value="Di-haem_cyt_TM"/>
</dbReference>
<evidence type="ECO:0000256" key="10">
    <source>
        <dbReference type="ARBA" id="ARBA00023004"/>
    </source>
</evidence>
<keyword evidence="10" id="KW-0408">Iron</keyword>
<comment type="similarity">
    <text evidence="12">Belongs to the cytochrome b561 family.</text>
</comment>
<comment type="subcellular location">
    <subcellularLocation>
        <location evidence="2">Cell membrane</location>
        <topology evidence="2">Multi-pass membrane protein</topology>
    </subcellularLocation>
</comment>
<sequence length="188" mass="20214">MTTSAQARLPGGAPSAPNHGTTTMLLHWGAAALLVAAFALGLTLEDWPRGPQRDTVMMVHYSLGTLVFGLVMIRLLRRLLLPQPPLEGSLAARLAAGAMHWALYAMMVALPLTGALDRWARGRRLAIFGDNVIPAPFPIGGGRVWGEAHEVIANLLLALVALHVAAALWHHLVLRDGTLRRMLPALRA</sequence>
<dbReference type="GO" id="GO:0005886">
    <property type="term" value="C:plasma membrane"/>
    <property type="evidence" value="ECO:0007669"/>
    <property type="project" value="UniProtKB-SubCell"/>
</dbReference>
<evidence type="ECO:0000256" key="3">
    <source>
        <dbReference type="ARBA" id="ARBA00022448"/>
    </source>
</evidence>
<keyword evidence="5" id="KW-0349">Heme</keyword>
<dbReference type="InterPro" id="IPR011577">
    <property type="entry name" value="Cyt_b561_bac/Ni-Hgenase"/>
</dbReference>
<feature type="domain" description="Cytochrome b561 bacterial/Ni-hydrogenase" evidence="14">
    <location>
        <begin position="19"/>
        <end position="184"/>
    </location>
</feature>
<keyword evidence="11 13" id="KW-0472">Membrane</keyword>
<evidence type="ECO:0000256" key="13">
    <source>
        <dbReference type="SAM" id="Phobius"/>
    </source>
</evidence>
<dbReference type="GO" id="GO:0009055">
    <property type="term" value="F:electron transfer activity"/>
    <property type="evidence" value="ECO:0007669"/>
    <property type="project" value="InterPro"/>
</dbReference>
<evidence type="ECO:0000256" key="4">
    <source>
        <dbReference type="ARBA" id="ARBA00022475"/>
    </source>
</evidence>
<dbReference type="RefSeq" id="WP_211845149.1">
    <property type="nucleotide sequence ID" value="NZ_JAAEDL010000003.1"/>
</dbReference>
<gene>
    <name evidence="15" type="ORF">GXW74_04860</name>
</gene>
<evidence type="ECO:0000256" key="11">
    <source>
        <dbReference type="ARBA" id="ARBA00023136"/>
    </source>
</evidence>
<dbReference type="AlphaFoldDB" id="A0A9X9X7X0"/>
<evidence type="ECO:0000313" key="15">
    <source>
        <dbReference type="EMBL" id="MBR0679806.1"/>
    </source>
</evidence>
<keyword evidence="16" id="KW-1185">Reference proteome</keyword>
<feature type="transmembrane region" description="Helical" evidence="13">
    <location>
        <begin position="91"/>
        <end position="113"/>
    </location>
</feature>
<dbReference type="GO" id="GO:0046872">
    <property type="term" value="F:metal ion binding"/>
    <property type="evidence" value="ECO:0007669"/>
    <property type="project" value="UniProtKB-KW"/>
</dbReference>
<keyword evidence="3" id="KW-0813">Transport</keyword>
<evidence type="ECO:0000256" key="9">
    <source>
        <dbReference type="ARBA" id="ARBA00022989"/>
    </source>
</evidence>
<feature type="transmembrane region" description="Helical" evidence="13">
    <location>
        <begin position="25"/>
        <end position="44"/>
    </location>
</feature>
<dbReference type="GO" id="GO:0022904">
    <property type="term" value="P:respiratory electron transport chain"/>
    <property type="evidence" value="ECO:0007669"/>
    <property type="project" value="InterPro"/>
</dbReference>
<evidence type="ECO:0000256" key="2">
    <source>
        <dbReference type="ARBA" id="ARBA00004651"/>
    </source>
</evidence>
<reference evidence="15" key="1">
    <citation type="submission" date="2020-01" db="EMBL/GenBank/DDBJ databases">
        <authorList>
            <person name="Rat A."/>
        </authorList>
    </citation>
    <scope>NUCLEOTIDE SEQUENCE</scope>
    <source>
        <strain evidence="15">LMG 31228</strain>
    </source>
</reference>
<dbReference type="GO" id="GO:0020037">
    <property type="term" value="F:heme binding"/>
    <property type="evidence" value="ECO:0007669"/>
    <property type="project" value="TreeGrafter"/>
</dbReference>
<evidence type="ECO:0000313" key="16">
    <source>
        <dbReference type="Proteomes" id="UP001138709"/>
    </source>
</evidence>
<dbReference type="PANTHER" id="PTHR30529">
    <property type="entry name" value="CYTOCHROME B561"/>
    <property type="match status" value="1"/>
</dbReference>
<proteinExistence type="inferred from homology"/>
<dbReference type="SUPFAM" id="SSF81342">
    <property type="entry name" value="Transmembrane di-heme cytochromes"/>
    <property type="match status" value="1"/>
</dbReference>
<evidence type="ECO:0000259" key="14">
    <source>
        <dbReference type="Pfam" id="PF01292"/>
    </source>
</evidence>
<evidence type="ECO:0000256" key="7">
    <source>
        <dbReference type="ARBA" id="ARBA00022723"/>
    </source>
</evidence>
<evidence type="ECO:0000256" key="8">
    <source>
        <dbReference type="ARBA" id="ARBA00022982"/>
    </source>
</evidence>
<keyword evidence="7" id="KW-0479">Metal-binding</keyword>
<dbReference type="Proteomes" id="UP001138709">
    <property type="component" value="Unassembled WGS sequence"/>
</dbReference>
<dbReference type="EMBL" id="JAAEDL010000003">
    <property type="protein sequence ID" value="MBR0679806.1"/>
    <property type="molecule type" value="Genomic_DNA"/>
</dbReference>
<keyword evidence="9 13" id="KW-1133">Transmembrane helix</keyword>